<evidence type="ECO:0000259" key="11">
    <source>
        <dbReference type="Pfam" id="PF02705"/>
    </source>
</evidence>
<feature type="domain" description="K+ potassium transporter C-terminal" evidence="12">
    <location>
        <begin position="584"/>
        <end position="769"/>
    </location>
</feature>
<evidence type="ECO:0008006" key="15">
    <source>
        <dbReference type="Google" id="ProtNLM"/>
    </source>
</evidence>
<dbReference type="AlphaFoldDB" id="A0A397H9X0"/>
<dbReference type="PANTHER" id="PTHR30540:SF83">
    <property type="entry name" value="K+ POTASSIUM TRANSPORTER"/>
    <property type="match status" value="1"/>
</dbReference>
<accession>A0A397H9X0</accession>
<feature type="transmembrane region" description="Helical" evidence="10">
    <location>
        <begin position="237"/>
        <end position="256"/>
    </location>
</feature>
<keyword evidence="14" id="KW-1185">Reference proteome</keyword>
<dbReference type="PANTHER" id="PTHR30540">
    <property type="entry name" value="OSMOTIC STRESS POTASSIUM TRANSPORTER"/>
    <property type="match status" value="1"/>
</dbReference>
<evidence type="ECO:0000256" key="4">
    <source>
        <dbReference type="ARBA" id="ARBA00022692"/>
    </source>
</evidence>
<evidence type="ECO:0000256" key="1">
    <source>
        <dbReference type="ARBA" id="ARBA00004141"/>
    </source>
</evidence>
<dbReference type="InterPro" id="IPR053952">
    <property type="entry name" value="K_trans_C"/>
</dbReference>
<feature type="region of interest" description="Disordered" evidence="9">
    <location>
        <begin position="1"/>
        <end position="28"/>
    </location>
</feature>
<feature type="transmembrane region" description="Helical" evidence="10">
    <location>
        <begin position="433"/>
        <end position="454"/>
    </location>
</feature>
<dbReference type="Pfam" id="PF22776">
    <property type="entry name" value="K_trans_C"/>
    <property type="match status" value="1"/>
</dbReference>
<reference evidence="13 14" key="1">
    <citation type="submission" date="2018-08" db="EMBL/GenBank/DDBJ databases">
        <title>Draft genome sequences of two Aspergillus turcosus clinical strains isolated from bronchoalveolar lavage fluid: one azole-susceptible and the other azole-resistant.</title>
        <authorList>
            <person name="Parent-Michaud M."/>
            <person name="Dufresne P.J."/>
            <person name="Fournier E."/>
            <person name="Martineau C."/>
            <person name="Moreira S."/>
            <person name="Perkins V."/>
            <person name="De Repentigny L."/>
            <person name="Dufresne S.F."/>
        </authorList>
    </citation>
    <scope>NUCLEOTIDE SEQUENCE [LARGE SCALE GENOMIC DNA]</scope>
    <source>
        <strain evidence="13">HMR AF 1038</strain>
    </source>
</reference>
<evidence type="ECO:0000256" key="6">
    <source>
        <dbReference type="ARBA" id="ARBA00022989"/>
    </source>
</evidence>
<dbReference type="GO" id="GO:0016020">
    <property type="term" value="C:membrane"/>
    <property type="evidence" value="ECO:0007669"/>
    <property type="project" value="UniProtKB-SubCell"/>
</dbReference>
<keyword evidence="7" id="KW-0406">Ion transport</keyword>
<feature type="transmembrane region" description="Helical" evidence="10">
    <location>
        <begin position="268"/>
        <end position="288"/>
    </location>
</feature>
<keyword evidence="3" id="KW-0633">Potassium transport</keyword>
<evidence type="ECO:0000256" key="2">
    <source>
        <dbReference type="ARBA" id="ARBA00022448"/>
    </source>
</evidence>
<dbReference type="GO" id="GO:0015079">
    <property type="term" value="F:potassium ion transmembrane transporter activity"/>
    <property type="evidence" value="ECO:0007669"/>
    <property type="project" value="InterPro"/>
</dbReference>
<dbReference type="EMBL" id="NIDN02000176">
    <property type="protein sequence ID" value="RLL94954.1"/>
    <property type="molecule type" value="Genomic_DNA"/>
</dbReference>
<organism evidence="13 14">
    <name type="scientific">Aspergillus turcosus</name>
    <dbReference type="NCBI Taxonomy" id="1245748"/>
    <lineage>
        <taxon>Eukaryota</taxon>
        <taxon>Fungi</taxon>
        <taxon>Dikarya</taxon>
        <taxon>Ascomycota</taxon>
        <taxon>Pezizomycotina</taxon>
        <taxon>Eurotiomycetes</taxon>
        <taxon>Eurotiomycetidae</taxon>
        <taxon>Eurotiales</taxon>
        <taxon>Aspergillaceae</taxon>
        <taxon>Aspergillus</taxon>
        <taxon>Aspergillus subgen. Fumigati</taxon>
    </lineage>
</organism>
<keyword evidence="6 10" id="KW-1133">Transmembrane helix</keyword>
<evidence type="ECO:0000256" key="5">
    <source>
        <dbReference type="ARBA" id="ARBA00022958"/>
    </source>
</evidence>
<feature type="transmembrane region" description="Helical" evidence="10">
    <location>
        <begin position="522"/>
        <end position="540"/>
    </location>
</feature>
<gene>
    <name evidence="13" type="ORF">CFD26_103296</name>
</gene>
<evidence type="ECO:0000256" key="9">
    <source>
        <dbReference type="SAM" id="MobiDB-lite"/>
    </source>
</evidence>
<sequence length="769" mass="85545">MENTDASSDDTKSVFPASSGGGVFPSRAANYENPLQRKLTNDPKAADVELESVTEAGDYDERDFHKKQVFKGWTLAWLSYQSLGVIYGDIGTSPLYVYSSTFTSEPSYEDVVGAVSLIIWALTIMVTVKYVFIVLNADDEGEGGTFALYSLISRYANLVRRDPRYQNMVRMERYATEDLKRPNLATRKVIERSTFIKWMFKVVGVFGVSLLLADGILTPAQSILGAIQGITVVNPSLDSNTVVGVSCAILVFIFLIQPFGTSKIGNTFAPIVIVWLLFNLTFGIYNLVMYDASVLKGFSPYFAGAFLVRNGRNGWLQLGGILLAFTGVETLFADLGAFSKRAVQISWLCFVYPCLLISYIGQGAHISRIPSAYANPFYLTVPPGMLYPSLVVAVLACIVASQAVITGSFQLLSQIMKLSYFPQVRIYHVSKKFHGQVYLPIANWLMMIGTIVVTAVYNNTTALGEAYGTCVILVSFLTTCMVTLVAIIVWRLPIYIVLPVFIIFALWDGMFLSSALTKVPHGAWFTLMLGVVLTLIFVLWRYGKEEQWTAEESDNVPLSRTTLLRDNQLTLHPNFGGSTITPISGLGIFFDKSGNSATTPAVFLHFIKKFGAAPEVSVFFHLRPLSVPTVAPSDRYTVSRCHTYGIGTGKKPIPNCFRLIVRHGYTDEVITPDLGILVLDNIREFLAREPPALNSEDARKETDALQRAWKSQVIYIVGKEQLRISRETNFFRRMVLMAFLWMRDASRTKIQNLNVQADQVVEVGFVKEM</sequence>
<dbReference type="Pfam" id="PF02705">
    <property type="entry name" value="K_trans"/>
    <property type="match status" value="1"/>
</dbReference>
<keyword evidence="8 10" id="KW-0472">Membrane</keyword>
<proteinExistence type="predicted"/>
<feature type="transmembrane region" description="Helical" evidence="10">
    <location>
        <begin position="466"/>
        <end position="489"/>
    </location>
</feature>
<dbReference type="NCBIfam" id="TIGR00794">
    <property type="entry name" value="kup"/>
    <property type="match status" value="1"/>
</dbReference>
<evidence type="ECO:0000313" key="14">
    <source>
        <dbReference type="Proteomes" id="UP000215289"/>
    </source>
</evidence>
<evidence type="ECO:0000259" key="12">
    <source>
        <dbReference type="Pfam" id="PF22776"/>
    </source>
</evidence>
<feature type="domain" description="K+ potassium transporter integral membrane" evidence="11">
    <location>
        <begin position="79"/>
        <end position="561"/>
    </location>
</feature>
<feature type="transmembrane region" description="Helical" evidence="10">
    <location>
        <begin position="72"/>
        <end position="91"/>
    </location>
</feature>
<evidence type="ECO:0000313" key="13">
    <source>
        <dbReference type="EMBL" id="RLL94954.1"/>
    </source>
</evidence>
<dbReference type="STRING" id="1245748.A0A397H9X0"/>
<feature type="transmembrane region" description="Helical" evidence="10">
    <location>
        <begin position="198"/>
        <end position="217"/>
    </location>
</feature>
<feature type="transmembrane region" description="Helical" evidence="10">
    <location>
        <begin position="345"/>
        <end position="366"/>
    </location>
</feature>
<dbReference type="OrthoDB" id="504708at2759"/>
<dbReference type="InterPro" id="IPR053951">
    <property type="entry name" value="K_trans_N"/>
</dbReference>
<dbReference type="InterPro" id="IPR003855">
    <property type="entry name" value="K+_transporter"/>
</dbReference>
<evidence type="ECO:0000256" key="8">
    <source>
        <dbReference type="ARBA" id="ARBA00023136"/>
    </source>
</evidence>
<evidence type="ECO:0000256" key="7">
    <source>
        <dbReference type="ARBA" id="ARBA00023065"/>
    </source>
</evidence>
<evidence type="ECO:0000256" key="10">
    <source>
        <dbReference type="SAM" id="Phobius"/>
    </source>
</evidence>
<comment type="caution">
    <text evidence="13">The sequence shown here is derived from an EMBL/GenBank/DDBJ whole genome shotgun (WGS) entry which is preliminary data.</text>
</comment>
<protein>
    <recommendedName>
        <fullName evidence="15">Potassium uptake protein</fullName>
    </recommendedName>
</protein>
<feature type="transmembrane region" description="Helical" evidence="10">
    <location>
        <begin position="111"/>
        <end position="132"/>
    </location>
</feature>
<feature type="transmembrane region" description="Helical" evidence="10">
    <location>
        <begin position="496"/>
        <end position="516"/>
    </location>
</feature>
<keyword evidence="5" id="KW-0630">Potassium</keyword>
<evidence type="ECO:0000256" key="3">
    <source>
        <dbReference type="ARBA" id="ARBA00022538"/>
    </source>
</evidence>
<dbReference type="Proteomes" id="UP000215289">
    <property type="component" value="Unassembled WGS sequence"/>
</dbReference>
<feature type="transmembrane region" description="Helical" evidence="10">
    <location>
        <begin position="315"/>
        <end position="333"/>
    </location>
</feature>
<keyword evidence="2" id="KW-0813">Transport</keyword>
<keyword evidence="4 10" id="KW-0812">Transmembrane</keyword>
<name>A0A397H9X0_9EURO</name>
<comment type="subcellular location">
    <subcellularLocation>
        <location evidence="1">Membrane</location>
        <topology evidence="1">Multi-pass membrane protein</topology>
    </subcellularLocation>
</comment>
<feature type="transmembrane region" description="Helical" evidence="10">
    <location>
        <begin position="386"/>
        <end position="412"/>
    </location>
</feature>